<feature type="repeat" description="WD" evidence="6">
    <location>
        <begin position="306"/>
        <end position="351"/>
    </location>
</feature>
<feature type="zinc finger region" description="C3H1-type" evidence="7">
    <location>
        <begin position="30"/>
        <end position="58"/>
    </location>
</feature>
<dbReference type="AlphaFoldDB" id="B8BY51"/>
<evidence type="ECO:0000256" key="2">
    <source>
        <dbReference type="ARBA" id="ARBA00022723"/>
    </source>
</evidence>
<dbReference type="GO" id="GO:0042393">
    <property type="term" value="F:histone binding"/>
    <property type="evidence" value="ECO:0000318"/>
    <property type="project" value="GO_Central"/>
</dbReference>
<feature type="compositionally biased region" description="Low complexity" evidence="8">
    <location>
        <begin position="18"/>
        <end position="31"/>
    </location>
</feature>
<reference evidence="10 11" key="1">
    <citation type="journal article" date="2004" name="Science">
        <title>The genome of the diatom Thalassiosira pseudonana: ecology, evolution, and metabolism.</title>
        <authorList>
            <person name="Armbrust E.V."/>
            <person name="Berges J.A."/>
            <person name="Bowler C."/>
            <person name="Green B.R."/>
            <person name="Martinez D."/>
            <person name="Putnam N.H."/>
            <person name="Zhou S."/>
            <person name="Allen A.E."/>
            <person name="Apt K.E."/>
            <person name="Bechner M."/>
            <person name="Brzezinski M.A."/>
            <person name="Chaal B.K."/>
            <person name="Chiovitti A."/>
            <person name="Davis A.K."/>
            <person name="Demarest M.S."/>
            <person name="Detter J.C."/>
            <person name="Glavina T."/>
            <person name="Goodstein D."/>
            <person name="Hadi M.Z."/>
            <person name="Hellsten U."/>
            <person name="Hildebrand M."/>
            <person name="Jenkins B.D."/>
            <person name="Jurka J."/>
            <person name="Kapitonov V.V."/>
            <person name="Kroger N."/>
            <person name="Lau W.W."/>
            <person name="Lane T.W."/>
            <person name="Larimer F.W."/>
            <person name="Lippmeier J.C."/>
            <person name="Lucas S."/>
            <person name="Medina M."/>
            <person name="Montsant A."/>
            <person name="Obornik M."/>
            <person name="Parker M.S."/>
            <person name="Palenik B."/>
            <person name="Pazour G.J."/>
            <person name="Richardson P.M."/>
            <person name="Rynearson T.A."/>
            <person name="Saito M.A."/>
            <person name="Schwartz D.C."/>
            <person name="Thamatrakoln K."/>
            <person name="Valentin K."/>
            <person name="Vardi A."/>
            <person name="Wilkerson F.P."/>
            <person name="Rokhsar D.S."/>
        </authorList>
    </citation>
    <scope>NUCLEOTIDE SEQUENCE [LARGE SCALE GENOMIC DNA]</scope>
    <source>
        <strain evidence="10 11">CCMP1335</strain>
    </source>
</reference>
<keyword evidence="11" id="KW-1185">Reference proteome</keyword>
<evidence type="ECO:0000256" key="5">
    <source>
        <dbReference type="ARBA" id="ARBA00022833"/>
    </source>
</evidence>
<dbReference type="PROSITE" id="PS50082">
    <property type="entry name" value="WD_REPEATS_2"/>
    <property type="match status" value="2"/>
</dbReference>
<dbReference type="PROSITE" id="PS00678">
    <property type="entry name" value="WD_REPEATS_1"/>
    <property type="match status" value="2"/>
</dbReference>
<dbReference type="InterPro" id="IPR036322">
    <property type="entry name" value="WD40_repeat_dom_sf"/>
</dbReference>
<dbReference type="EMBL" id="CM000640">
    <property type="protein sequence ID" value="EED93824.1"/>
    <property type="molecule type" value="Genomic_DNA"/>
</dbReference>
<keyword evidence="5 7" id="KW-0862">Zinc</keyword>
<dbReference type="Proteomes" id="UP000001449">
    <property type="component" value="Chromosome 3"/>
</dbReference>
<name>B8BY51_THAPS</name>
<dbReference type="InterPro" id="IPR001680">
    <property type="entry name" value="WD40_rpt"/>
</dbReference>
<dbReference type="SMART" id="SM00320">
    <property type="entry name" value="WD40"/>
    <property type="match status" value="5"/>
</dbReference>
<dbReference type="PaxDb" id="35128-Thaps3563"/>
<proteinExistence type="predicted"/>
<dbReference type="PANTHER" id="PTHR22847">
    <property type="entry name" value="WD40 REPEAT PROTEIN"/>
    <property type="match status" value="1"/>
</dbReference>
<organism evidence="10 11">
    <name type="scientific">Thalassiosira pseudonana</name>
    <name type="common">Marine diatom</name>
    <name type="synonym">Cyclotella nana</name>
    <dbReference type="NCBI Taxonomy" id="35128"/>
    <lineage>
        <taxon>Eukaryota</taxon>
        <taxon>Sar</taxon>
        <taxon>Stramenopiles</taxon>
        <taxon>Ochrophyta</taxon>
        <taxon>Bacillariophyta</taxon>
        <taxon>Coscinodiscophyceae</taxon>
        <taxon>Thalassiosirophycidae</taxon>
        <taxon>Thalassiosirales</taxon>
        <taxon>Thalassiosiraceae</taxon>
        <taxon>Thalassiosira</taxon>
    </lineage>
</organism>
<reference evidence="10 11" key="2">
    <citation type="journal article" date="2008" name="Nature">
        <title>The Phaeodactylum genome reveals the evolutionary history of diatom genomes.</title>
        <authorList>
            <person name="Bowler C."/>
            <person name="Allen A.E."/>
            <person name="Badger J.H."/>
            <person name="Grimwood J."/>
            <person name="Jabbari K."/>
            <person name="Kuo A."/>
            <person name="Maheswari U."/>
            <person name="Martens C."/>
            <person name="Maumus F."/>
            <person name="Otillar R.P."/>
            <person name="Rayko E."/>
            <person name="Salamov A."/>
            <person name="Vandepoele K."/>
            <person name="Beszteri B."/>
            <person name="Gruber A."/>
            <person name="Heijde M."/>
            <person name="Katinka M."/>
            <person name="Mock T."/>
            <person name="Valentin K."/>
            <person name="Verret F."/>
            <person name="Berges J.A."/>
            <person name="Brownlee C."/>
            <person name="Cadoret J.P."/>
            <person name="Chiovitti A."/>
            <person name="Choi C.J."/>
            <person name="Coesel S."/>
            <person name="De Martino A."/>
            <person name="Detter J.C."/>
            <person name="Durkin C."/>
            <person name="Falciatore A."/>
            <person name="Fournet J."/>
            <person name="Haruta M."/>
            <person name="Huysman M.J."/>
            <person name="Jenkins B.D."/>
            <person name="Jiroutova K."/>
            <person name="Jorgensen R.E."/>
            <person name="Joubert Y."/>
            <person name="Kaplan A."/>
            <person name="Kroger N."/>
            <person name="Kroth P.G."/>
            <person name="La Roche J."/>
            <person name="Lindquist E."/>
            <person name="Lommer M."/>
            <person name="Martin-Jezequel V."/>
            <person name="Lopez P.J."/>
            <person name="Lucas S."/>
            <person name="Mangogna M."/>
            <person name="McGinnis K."/>
            <person name="Medlin L.K."/>
            <person name="Montsant A."/>
            <person name="Oudot-Le Secq M.P."/>
            <person name="Napoli C."/>
            <person name="Obornik M."/>
            <person name="Parker M.S."/>
            <person name="Petit J.L."/>
            <person name="Porcel B.M."/>
            <person name="Poulsen N."/>
            <person name="Robison M."/>
            <person name="Rychlewski L."/>
            <person name="Rynearson T.A."/>
            <person name="Schmutz J."/>
            <person name="Shapiro H."/>
            <person name="Siaut M."/>
            <person name="Stanley M."/>
            <person name="Sussman M.R."/>
            <person name="Taylor A.R."/>
            <person name="Vardi A."/>
            <person name="von Dassow P."/>
            <person name="Vyverman W."/>
            <person name="Willis A."/>
            <person name="Wyrwicz L.S."/>
            <person name="Rokhsar D.S."/>
            <person name="Weissenbach J."/>
            <person name="Armbrust E.V."/>
            <person name="Green B.R."/>
            <person name="Van de Peer Y."/>
            <person name="Grigoriev I.V."/>
        </authorList>
    </citation>
    <scope>NUCLEOTIDE SEQUENCE [LARGE SCALE GENOMIC DNA]</scope>
    <source>
        <strain evidence="10 11">CCMP1335</strain>
    </source>
</reference>
<sequence>MSFGGGRGRGRGSGRGGSSKPPSNSSPGSQPKLQVCRNFASTGNCHHGDRCNFSHVVKMHASIVASDKNPDAKPSYSNYHGGRGGGGKSKDLYKVTSVAVWETNGAIKLFTGSHDGKWRLWNTAPNPNGGGATLTQEFEHFVGGPVDTVHIASHFFFCGFEASPGEAPDAKAGMVHTWNLNAASEPPLELCLSPMAKYAGSGRIRSLWTTVDGRVWSGGTDGVIRQWAFSPTGGPTGTGGFALVRSMESHLGAVTGITLVGTMLWSGGMDGTIRLWNVDSGDCAHLIPAVKKDTTNATSGGAQAPPTGHSGPVTGLLPFEAPNNQGSFVFSSSLDDTVKVWNATNGECVASESHGQGVTSIALTSDLKGNPLLLCGLFYGDIMVRGTISSPPLVLLLKLSHQYIGVGHELGPVNDIQAGPGNTFYAVADDGKLTVWQITGDFGL</sequence>
<feature type="compositionally biased region" description="Gly residues" evidence="8">
    <location>
        <begin position="1"/>
        <end position="17"/>
    </location>
</feature>
<evidence type="ECO:0000256" key="4">
    <source>
        <dbReference type="ARBA" id="ARBA00022771"/>
    </source>
</evidence>
<dbReference type="SUPFAM" id="SSF50978">
    <property type="entry name" value="WD40 repeat-like"/>
    <property type="match status" value="1"/>
</dbReference>
<dbReference type="PROSITE" id="PS50103">
    <property type="entry name" value="ZF_C3H1"/>
    <property type="match status" value="1"/>
</dbReference>
<dbReference type="SMART" id="SM00356">
    <property type="entry name" value="ZnF_C3H1"/>
    <property type="match status" value="1"/>
</dbReference>
<accession>B8BY51</accession>
<keyword evidence="1 6" id="KW-0853">WD repeat</keyword>
<evidence type="ECO:0000313" key="10">
    <source>
        <dbReference type="EMBL" id="EED93824.1"/>
    </source>
</evidence>
<dbReference type="STRING" id="35128.B8BY51"/>
<dbReference type="Gene3D" id="2.130.10.10">
    <property type="entry name" value="YVTN repeat-like/Quinoprotein amine dehydrogenase"/>
    <property type="match status" value="2"/>
</dbReference>
<dbReference type="PRINTS" id="PR00320">
    <property type="entry name" value="GPROTEINBRPT"/>
</dbReference>
<feature type="region of interest" description="Disordered" evidence="8">
    <location>
        <begin position="67"/>
        <end position="88"/>
    </location>
</feature>
<dbReference type="PANTHER" id="PTHR22847:SF637">
    <property type="entry name" value="WD REPEAT DOMAIN 5B"/>
    <property type="match status" value="1"/>
</dbReference>
<keyword evidence="2 7" id="KW-0479">Metal-binding</keyword>
<evidence type="ECO:0000313" key="11">
    <source>
        <dbReference type="Proteomes" id="UP000001449"/>
    </source>
</evidence>
<dbReference type="InterPro" id="IPR015943">
    <property type="entry name" value="WD40/YVTN_repeat-like_dom_sf"/>
</dbReference>
<gene>
    <name evidence="10" type="ORF">THAPSDRAFT_3563</name>
</gene>
<evidence type="ECO:0000256" key="3">
    <source>
        <dbReference type="ARBA" id="ARBA00022737"/>
    </source>
</evidence>
<dbReference type="GeneID" id="7451710"/>
<evidence type="ECO:0000259" key="9">
    <source>
        <dbReference type="PROSITE" id="PS50103"/>
    </source>
</evidence>
<dbReference type="eggNOG" id="KOG0274">
    <property type="taxonomic scope" value="Eukaryota"/>
</dbReference>
<dbReference type="SUPFAM" id="SSF90229">
    <property type="entry name" value="CCCH zinc finger"/>
    <property type="match status" value="1"/>
</dbReference>
<dbReference type="GO" id="GO:0048188">
    <property type="term" value="C:Set1C/COMPASS complex"/>
    <property type="evidence" value="ECO:0000318"/>
    <property type="project" value="GO_Central"/>
</dbReference>
<evidence type="ECO:0000256" key="7">
    <source>
        <dbReference type="PROSITE-ProRule" id="PRU00723"/>
    </source>
</evidence>
<dbReference type="InterPro" id="IPR019775">
    <property type="entry name" value="WD40_repeat_CS"/>
</dbReference>
<dbReference type="OMA" id="LATYQCV"/>
<dbReference type="RefSeq" id="XP_002288388.1">
    <property type="nucleotide sequence ID" value="XM_002288352.1"/>
</dbReference>
<dbReference type="Gene3D" id="6.10.250.3220">
    <property type="match status" value="1"/>
</dbReference>
<dbReference type="HOGENOM" id="CLU_037680_1_1_1"/>
<keyword evidence="4 7" id="KW-0863">Zinc-finger</keyword>
<dbReference type="Pfam" id="PF00642">
    <property type="entry name" value="zf-CCCH"/>
    <property type="match status" value="1"/>
</dbReference>
<dbReference type="InParanoid" id="B8BY51"/>
<dbReference type="PROSITE" id="PS50294">
    <property type="entry name" value="WD_REPEATS_REGION"/>
    <property type="match status" value="1"/>
</dbReference>
<evidence type="ECO:0000256" key="8">
    <source>
        <dbReference type="SAM" id="MobiDB-lite"/>
    </source>
</evidence>
<dbReference type="InterPro" id="IPR036855">
    <property type="entry name" value="Znf_CCCH_sf"/>
</dbReference>
<dbReference type="GO" id="GO:0008270">
    <property type="term" value="F:zinc ion binding"/>
    <property type="evidence" value="ECO:0007669"/>
    <property type="project" value="UniProtKB-KW"/>
</dbReference>
<dbReference type="Pfam" id="PF00400">
    <property type="entry name" value="WD40"/>
    <property type="match status" value="3"/>
</dbReference>
<evidence type="ECO:0000256" key="6">
    <source>
        <dbReference type="PROSITE-ProRule" id="PRU00221"/>
    </source>
</evidence>
<dbReference type="KEGG" id="tps:THAPSDRAFT_3563"/>
<feature type="domain" description="C3H1-type" evidence="9">
    <location>
        <begin position="30"/>
        <end position="58"/>
    </location>
</feature>
<keyword evidence="3" id="KW-0677">Repeat</keyword>
<protein>
    <recommendedName>
        <fullName evidence="9">C3H1-type domain-containing protein</fullName>
    </recommendedName>
</protein>
<evidence type="ECO:0000256" key="1">
    <source>
        <dbReference type="ARBA" id="ARBA00022574"/>
    </source>
</evidence>
<dbReference type="InterPro" id="IPR000571">
    <property type="entry name" value="Znf_CCCH"/>
</dbReference>
<feature type="region of interest" description="Disordered" evidence="8">
    <location>
        <begin position="1"/>
        <end position="33"/>
    </location>
</feature>
<feature type="repeat" description="WD" evidence="6">
    <location>
        <begin position="247"/>
        <end position="286"/>
    </location>
</feature>
<dbReference type="InterPro" id="IPR020472">
    <property type="entry name" value="WD40_PAC1"/>
</dbReference>